<dbReference type="GO" id="GO:0016887">
    <property type="term" value="F:ATP hydrolysis activity"/>
    <property type="evidence" value="ECO:0007669"/>
    <property type="project" value="InterPro"/>
</dbReference>
<dbReference type="InterPro" id="IPR047641">
    <property type="entry name" value="ABC_transpr_MalK/UgpC-like"/>
</dbReference>
<name>T2JKL0_CROWT</name>
<dbReference type="GO" id="GO:0022857">
    <property type="term" value="F:transmembrane transporter activity"/>
    <property type="evidence" value="ECO:0007669"/>
    <property type="project" value="InterPro"/>
</dbReference>
<evidence type="ECO:0000313" key="5">
    <source>
        <dbReference type="EMBL" id="CCQ65795.1"/>
    </source>
</evidence>
<dbReference type="EMBL" id="CAQN01000263">
    <property type="protein sequence ID" value="CCQ65795.1"/>
    <property type="molecule type" value="Genomic_DNA"/>
</dbReference>
<accession>T2JKL0</accession>
<dbReference type="GO" id="GO:0055052">
    <property type="term" value="C:ATP-binding cassette (ABC) transporter complex, substrate-binding subunit-containing"/>
    <property type="evidence" value="ECO:0007669"/>
    <property type="project" value="TreeGrafter"/>
</dbReference>
<dbReference type="PANTHER" id="PTHR43875">
    <property type="entry name" value="MALTODEXTRIN IMPORT ATP-BINDING PROTEIN MSMX"/>
    <property type="match status" value="1"/>
</dbReference>
<dbReference type="Gene3D" id="2.40.50.100">
    <property type="match status" value="1"/>
</dbReference>
<keyword evidence="1" id="KW-1003">Cell membrane</keyword>
<proteinExistence type="predicted"/>
<keyword evidence="2" id="KW-1278">Translocase</keyword>
<reference evidence="5 6" key="1">
    <citation type="submission" date="2013-01" db="EMBL/GenBank/DDBJ databases">
        <authorList>
            <person name="Bench S."/>
        </authorList>
    </citation>
    <scope>NUCLEOTIDE SEQUENCE [LARGE SCALE GENOMIC DNA]</scope>
    <source>
        <strain evidence="5 6">WH 0402</strain>
    </source>
</reference>
<dbReference type="InterPro" id="IPR013611">
    <property type="entry name" value="Transp-assoc_OB_typ2"/>
</dbReference>
<dbReference type="Proteomes" id="UP000018130">
    <property type="component" value="Unassembled WGS sequence"/>
</dbReference>
<organism evidence="5 6">
    <name type="scientific">Crocosphaera watsonii WH 0402</name>
    <dbReference type="NCBI Taxonomy" id="1284629"/>
    <lineage>
        <taxon>Bacteria</taxon>
        <taxon>Bacillati</taxon>
        <taxon>Cyanobacteriota</taxon>
        <taxon>Cyanophyceae</taxon>
        <taxon>Oscillatoriophycideae</taxon>
        <taxon>Chroococcales</taxon>
        <taxon>Aphanothecaceae</taxon>
        <taxon>Crocosphaera</taxon>
    </lineage>
</organism>
<evidence type="ECO:0000313" key="6">
    <source>
        <dbReference type="Proteomes" id="UP000018130"/>
    </source>
</evidence>
<gene>
    <name evidence="5" type="ORF">CWATWH0402_2500</name>
</gene>
<dbReference type="AlphaFoldDB" id="T2JKL0"/>
<feature type="domain" description="Transport-associated OB type 2" evidence="4">
    <location>
        <begin position="64"/>
        <end position="133"/>
    </location>
</feature>
<evidence type="ECO:0000259" key="4">
    <source>
        <dbReference type="Pfam" id="PF08402"/>
    </source>
</evidence>
<sequence>MSQGKIEQLGTPEAIYTRPASRFVAEFVTQANFIPAQRQGQLLITEIGAWELTSSQETVSQGDLMVRQEDISLKADDTAKVVISDRQFLGREYRYCLQTPSGGQIHARTTLHTQLEVGTKVQLAIASQSAQIFPAVSS</sequence>
<evidence type="ECO:0000256" key="1">
    <source>
        <dbReference type="ARBA" id="ARBA00022475"/>
    </source>
</evidence>
<keyword evidence="3" id="KW-0472">Membrane</keyword>
<dbReference type="PANTHER" id="PTHR43875:SF15">
    <property type="entry name" value="TREHALOSE IMPORT ATP-BINDING PROTEIN SUGC"/>
    <property type="match status" value="1"/>
</dbReference>
<dbReference type="Pfam" id="PF08402">
    <property type="entry name" value="TOBE_2"/>
    <property type="match status" value="1"/>
</dbReference>
<protein>
    <submittedName>
        <fullName evidence="5">ABC transporter</fullName>
    </submittedName>
</protein>
<reference evidence="5 6" key="2">
    <citation type="submission" date="2013-09" db="EMBL/GenBank/DDBJ databases">
        <title>Whole genome comparison of six Crocosphaera watsonii strains with differing phenotypes.</title>
        <authorList>
            <person name="Bench S.R."/>
            <person name="Heller P."/>
            <person name="Frank I."/>
            <person name="Arciniega M."/>
            <person name="Shilova I.N."/>
            <person name="Zehr J.P."/>
        </authorList>
    </citation>
    <scope>NUCLEOTIDE SEQUENCE [LARGE SCALE GENOMIC DNA]</scope>
    <source>
        <strain evidence="5 6">WH 0402</strain>
    </source>
</reference>
<dbReference type="GO" id="GO:0005524">
    <property type="term" value="F:ATP binding"/>
    <property type="evidence" value="ECO:0007669"/>
    <property type="project" value="InterPro"/>
</dbReference>
<evidence type="ECO:0000256" key="2">
    <source>
        <dbReference type="ARBA" id="ARBA00022967"/>
    </source>
</evidence>
<comment type="caution">
    <text evidence="5">The sequence shown here is derived from an EMBL/GenBank/DDBJ whole genome shotgun (WGS) entry which is preliminary data.</text>
</comment>
<dbReference type="InterPro" id="IPR008995">
    <property type="entry name" value="Mo/tungstate-bd_C_term_dom"/>
</dbReference>
<dbReference type="SUPFAM" id="SSF50331">
    <property type="entry name" value="MOP-like"/>
    <property type="match status" value="1"/>
</dbReference>
<evidence type="ECO:0000256" key="3">
    <source>
        <dbReference type="ARBA" id="ARBA00023136"/>
    </source>
</evidence>